<gene>
    <name evidence="8" type="primary">mobA</name>
    <name evidence="10" type="ORF">FYJ60_04165</name>
</gene>
<evidence type="ECO:0000259" key="9">
    <source>
        <dbReference type="Pfam" id="PF12804"/>
    </source>
</evidence>
<keyword evidence="6 8" id="KW-0342">GTP-binding</keyword>
<sequence length="206" mass="22814">MLQVKRIAVDALILAGGKNLRMRGNYKGDLKAGGETFADHLIREMKKISDHIYLSYGAVSHGEKEGCTVVRDIHPGCGPVSGLEAGLTFCCSEYLLAAACDMPFLRAEFYELLLDRGAEEAEKTGLFPDCIVPLLHGRPDVLAAVYSKRMLPVIRRLIRQGIYKPRAAAEQVNTLYVPLDGLPEYATMLQNINTPEEYSKITERSL</sequence>
<comment type="subcellular location">
    <subcellularLocation>
        <location evidence="8">Cytoplasm</location>
    </subcellularLocation>
</comment>
<comment type="domain">
    <text evidence="8">The N-terminal domain determines nucleotide recognition and specific binding, while the C-terminal domain determines the specific binding to the target protein.</text>
</comment>
<dbReference type="CDD" id="cd02503">
    <property type="entry name" value="MobA"/>
    <property type="match status" value="1"/>
</dbReference>
<dbReference type="GO" id="GO:0005525">
    <property type="term" value="F:GTP binding"/>
    <property type="evidence" value="ECO:0007669"/>
    <property type="project" value="UniProtKB-UniRule"/>
</dbReference>
<dbReference type="PANTHER" id="PTHR19136:SF81">
    <property type="entry name" value="MOLYBDENUM COFACTOR GUANYLYLTRANSFERASE"/>
    <property type="match status" value="1"/>
</dbReference>
<dbReference type="SUPFAM" id="SSF53448">
    <property type="entry name" value="Nucleotide-diphospho-sugar transferases"/>
    <property type="match status" value="1"/>
</dbReference>
<evidence type="ECO:0000313" key="10">
    <source>
        <dbReference type="EMBL" id="MST81506.1"/>
    </source>
</evidence>
<feature type="binding site" evidence="8">
    <location>
        <position position="101"/>
    </location>
    <ligand>
        <name>GTP</name>
        <dbReference type="ChEBI" id="CHEBI:37565"/>
    </ligand>
</feature>
<feature type="domain" description="MobA-like NTP transferase" evidence="9">
    <location>
        <begin position="11"/>
        <end position="162"/>
    </location>
</feature>
<dbReference type="EC" id="2.7.7.77" evidence="8"/>
<comment type="function">
    <text evidence="8">Transfers a GMP moiety from GTP to Mo-molybdopterin (Mo-MPT) cofactor (Moco or molybdenum cofactor) to form Mo-molybdopterin guanine dinucleotide (Mo-MGD) cofactor.</text>
</comment>
<reference evidence="10 11" key="1">
    <citation type="submission" date="2019-08" db="EMBL/GenBank/DDBJ databases">
        <title>In-depth cultivation of the pig gut microbiome towards novel bacterial diversity and tailored functional studies.</title>
        <authorList>
            <person name="Wylensek D."/>
            <person name="Hitch T.C.A."/>
            <person name="Clavel T."/>
        </authorList>
    </citation>
    <scope>NUCLEOTIDE SEQUENCE [LARGE SCALE GENOMIC DNA]</scope>
    <source>
        <strain evidence="10 11">Oil+RF-744-WCA-WT-13</strain>
    </source>
</reference>
<dbReference type="HAMAP" id="MF_00316">
    <property type="entry name" value="MobA"/>
    <property type="match status" value="1"/>
</dbReference>
<organism evidence="10 11">
    <name type="scientific">Bilifractor porci</name>
    <dbReference type="NCBI Taxonomy" id="2606636"/>
    <lineage>
        <taxon>Bacteria</taxon>
        <taxon>Bacillati</taxon>
        <taxon>Bacillota</taxon>
        <taxon>Clostridia</taxon>
        <taxon>Lachnospirales</taxon>
        <taxon>Lachnospiraceae</taxon>
        <taxon>Bilifractor</taxon>
    </lineage>
</organism>
<dbReference type="AlphaFoldDB" id="A0A7X2TP74"/>
<proteinExistence type="inferred from homology"/>
<evidence type="ECO:0000256" key="7">
    <source>
        <dbReference type="ARBA" id="ARBA00023150"/>
    </source>
</evidence>
<keyword evidence="3 8" id="KW-0479">Metal-binding</keyword>
<dbReference type="RefSeq" id="WP_154457309.1">
    <property type="nucleotide sequence ID" value="NZ_VUMV01000002.1"/>
</dbReference>
<name>A0A7X2TP74_9FIRM</name>
<dbReference type="GO" id="GO:0005737">
    <property type="term" value="C:cytoplasm"/>
    <property type="evidence" value="ECO:0007669"/>
    <property type="project" value="UniProtKB-SubCell"/>
</dbReference>
<keyword evidence="11" id="KW-1185">Reference proteome</keyword>
<dbReference type="InterPro" id="IPR025877">
    <property type="entry name" value="MobA-like_NTP_Trfase"/>
</dbReference>
<evidence type="ECO:0000256" key="8">
    <source>
        <dbReference type="HAMAP-Rule" id="MF_00316"/>
    </source>
</evidence>
<feature type="binding site" evidence="8">
    <location>
        <begin position="14"/>
        <end position="16"/>
    </location>
    <ligand>
        <name>GTP</name>
        <dbReference type="ChEBI" id="CHEBI:37565"/>
    </ligand>
</feature>
<comment type="cofactor">
    <cofactor evidence="8">
        <name>Mg(2+)</name>
        <dbReference type="ChEBI" id="CHEBI:18420"/>
    </cofactor>
</comment>
<dbReference type="GO" id="GO:0046872">
    <property type="term" value="F:metal ion binding"/>
    <property type="evidence" value="ECO:0007669"/>
    <property type="project" value="UniProtKB-KW"/>
</dbReference>
<evidence type="ECO:0000256" key="3">
    <source>
        <dbReference type="ARBA" id="ARBA00022723"/>
    </source>
</evidence>
<comment type="caution">
    <text evidence="8">Lacks conserved residue(s) required for the propagation of feature annotation.</text>
</comment>
<dbReference type="PANTHER" id="PTHR19136">
    <property type="entry name" value="MOLYBDENUM COFACTOR GUANYLYLTRANSFERASE"/>
    <property type="match status" value="1"/>
</dbReference>
<keyword evidence="7 8" id="KW-0501">Molybdenum cofactor biosynthesis</keyword>
<accession>A0A7X2TP74</accession>
<protein>
    <recommendedName>
        <fullName evidence="8">Probable molybdenum cofactor guanylyltransferase</fullName>
        <shortName evidence="8">MoCo guanylyltransferase</shortName>
        <ecNumber evidence="8">2.7.7.77</ecNumber>
    </recommendedName>
    <alternativeName>
        <fullName evidence="8">GTP:molybdopterin guanylyltransferase</fullName>
    </alternativeName>
    <alternativeName>
        <fullName evidence="8">Mo-MPT guanylyltransferase</fullName>
    </alternativeName>
    <alternativeName>
        <fullName evidence="8">Molybdopterin guanylyltransferase</fullName>
    </alternativeName>
    <alternativeName>
        <fullName evidence="8">Molybdopterin-guanine dinucleotide synthase</fullName>
        <shortName evidence="8">MGD synthase</shortName>
    </alternativeName>
</protein>
<dbReference type="GO" id="GO:0006777">
    <property type="term" value="P:Mo-molybdopterin cofactor biosynthetic process"/>
    <property type="evidence" value="ECO:0007669"/>
    <property type="project" value="UniProtKB-KW"/>
</dbReference>
<dbReference type="InterPro" id="IPR029044">
    <property type="entry name" value="Nucleotide-diphossugar_trans"/>
</dbReference>
<evidence type="ECO:0000256" key="5">
    <source>
        <dbReference type="ARBA" id="ARBA00022842"/>
    </source>
</evidence>
<evidence type="ECO:0000256" key="2">
    <source>
        <dbReference type="ARBA" id="ARBA00022679"/>
    </source>
</evidence>
<keyword evidence="5 8" id="KW-0460">Magnesium</keyword>
<keyword evidence="10" id="KW-0548">Nucleotidyltransferase</keyword>
<feature type="binding site" evidence="8">
    <location>
        <position position="101"/>
    </location>
    <ligand>
        <name>Mg(2+)</name>
        <dbReference type="ChEBI" id="CHEBI:18420"/>
    </ligand>
</feature>
<evidence type="ECO:0000256" key="1">
    <source>
        <dbReference type="ARBA" id="ARBA00022490"/>
    </source>
</evidence>
<dbReference type="GO" id="GO:0061603">
    <property type="term" value="F:molybdenum cofactor guanylyltransferase activity"/>
    <property type="evidence" value="ECO:0007669"/>
    <property type="project" value="UniProtKB-EC"/>
</dbReference>
<dbReference type="Proteomes" id="UP000466864">
    <property type="component" value="Unassembled WGS sequence"/>
</dbReference>
<comment type="catalytic activity">
    <reaction evidence="8">
        <text>Mo-molybdopterin + GTP + H(+) = Mo-molybdopterin guanine dinucleotide + diphosphate</text>
        <dbReference type="Rhea" id="RHEA:34243"/>
        <dbReference type="ChEBI" id="CHEBI:15378"/>
        <dbReference type="ChEBI" id="CHEBI:33019"/>
        <dbReference type="ChEBI" id="CHEBI:37565"/>
        <dbReference type="ChEBI" id="CHEBI:71302"/>
        <dbReference type="ChEBI" id="CHEBI:71310"/>
        <dbReference type="EC" id="2.7.7.77"/>
    </reaction>
</comment>
<keyword evidence="4 8" id="KW-0547">Nucleotide-binding</keyword>
<keyword evidence="2 8" id="KW-0808">Transferase</keyword>
<feature type="binding site" evidence="8">
    <location>
        <position position="72"/>
    </location>
    <ligand>
        <name>GTP</name>
        <dbReference type="ChEBI" id="CHEBI:37565"/>
    </ligand>
</feature>
<evidence type="ECO:0000256" key="6">
    <source>
        <dbReference type="ARBA" id="ARBA00023134"/>
    </source>
</evidence>
<feature type="binding site" evidence="8">
    <location>
        <position position="27"/>
    </location>
    <ligand>
        <name>GTP</name>
        <dbReference type="ChEBI" id="CHEBI:37565"/>
    </ligand>
</feature>
<dbReference type="Pfam" id="PF12804">
    <property type="entry name" value="NTP_transf_3"/>
    <property type="match status" value="1"/>
</dbReference>
<dbReference type="EMBL" id="VUMV01000002">
    <property type="protein sequence ID" value="MST81506.1"/>
    <property type="molecule type" value="Genomic_DNA"/>
</dbReference>
<evidence type="ECO:0000256" key="4">
    <source>
        <dbReference type="ARBA" id="ARBA00022741"/>
    </source>
</evidence>
<keyword evidence="1 8" id="KW-0963">Cytoplasm</keyword>
<dbReference type="Gene3D" id="3.90.550.10">
    <property type="entry name" value="Spore Coat Polysaccharide Biosynthesis Protein SpsA, Chain A"/>
    <property type="match status" value="1"/>
</dbReference>
<evidence type="ECO:0000313" key="11">
    <source>
        <dbReference type="Proteomes" id="UP000466864"/>
    </source>
</evidence>
<comment type="caution">
    <text evidence="10">The sequence shown here is derived from an EMBL/GenBank/DDBJ whole genome shotgun (WGS) entry which is preliminary data.</text>
</comment>
<dbReference type="InterPro" id="IPR013482">
    <property type="entry name" value="Molybde_CF_guanTrfase"/>
</dbReference>
<comment type="similarity">
    <text evidence="8">Belongs to the MobA family.</text>
</comment>